<dbReference type="AlphaFoldDB" id="A0A7S4B8K5"/>
<name>A0A7S4B8K5_CHRCT</name>
<sequence length="399" mass="43693">MTTEEQQRTNDGSSSASDSTHNTSQVVNSQVALPQESLNPLKRKRELQTGSSPDLEPSSSDASGSTVAPRQQLPADVSLRIKICEAVSAVELLGRPGLGALELLPSLLSHEEMNTVRAACALLARPRATLIARRLNAEATALRVSLNSRSKHAQQRQEVRLSGQGEIGFSQLGPAIHGMIVAKLPLKDMLELRMVCKDLRDAVSVPFRRGLQLVTHSVVRHWDTVMCSIRNVGKPVPKAIARELASNELEISSFAWNSMCFIRGVKWRVEGAIESHLLKATSELVPCVGDTAISKAISTTCAEIEASLLLPKSIRLSRTASIVEDMRNAFEDPARWRVVSHIVRRAFANNETTFATSALLDDIRVKTPHFSEERLRSVLEQLEAEECLVCDGPMVVISD</sequence>
<feature type="domain" description="F-box" evidence="2">
    <location>
        <begin position="170"/>
        <end position="204"/>
    </location>
</feature>
<organism evidence="3">
    <name type="scientific">Chrysotila carterae</name>
    <name type="common">Marine alga</name>
    <name type="synonym">Syracosphaera carterae</name>
    <dbReference type="NCBI Taxonomy" id="13221"/>
    <lineage>
        <taxon>Eukaryota</taxon>
        <taxon>Haptista</taxon>
        <taxon>Haptophyta</taxon>
        <taxon>Prymnesiophyceae</taxon>
        <taxon>Isochrysidales</taxon>
        <taxon>Isochrysidaceae</taxon>
        <taxon>Chrysotila</taxon>
    </lineage>
</organism>
<evidence type="ECO:0000256" key="1">
    <source>
        <dbReference type="SAM" id="MobiDB-lite"/>
    </source>
</evidence>
<feature type="compositionally biased region" description="Polar residues" evidence="1">
    <location>
        <begin position="25"/>
        <end position="38"/>
    </location>
</feature>
<protein>
    <recommendedName>
        <fullName evidence="2">F-box domain-containing protein</fullName>
    </recommendedName>
</protein>
<dbReference type="Pfam" id="PF00646">
    <property type="entry name" value="F-box"/>
    <property type="match status" value="1"/>
</dbReference>
<dbReference type="EMBL" id="HBIZ01017009">
    <property type="protein sequence ID" value="CAE0757972.1"/>
    <property type="molecule type" value="Transcribed_RNA"/>
</dbReference>
<feature type="compositionally biased region" description="Polar residues" evidence="1">
    <location>
        <begin position="48"/>
        <end position="69"/>
    </location>
</feature>
<feature type="region of interest" description="Disordered" evidence="1">
    <location>
        <begin position="1"/>
        <end position="71"/>
    </location>
</feature>
<proteinExistence type="predicted"/>
<evidence type="ECO:0000313" key="3">
    <source>
        <dbReference type="EMBL" id="CAE0757972.1"/>
    </source>
</evidence>
<dbReference type="InterPro" id="IPR001810">
    <property type="entry name" value="F-box_dom"/>
</dbReference>
<reference evidence="3" key="1">
    <citation type="submission" date="2021-01" db="EMBL/GenBank/DDBJ databases">
        <authorList>
            <person name="Corre E."/>
            <person name="Pelletier E."/>
            <person name="Niang G."/>
            <person name="Scheremetjew M."/>
            <person name="Finn R."/>
            <person name="Kale V."/>
            <person name="Holt S."/>
            <person name="Cochrane G."/>
            <person name="Meng A."/>
            <person name="Brown T."/>
            <person name="Cohen L."/>
        </authorList>
    </citation>
    <scope>NUCLEOTIDE SEQUENCE</scope>
    <source>
        <strain evidence="3">CCMP645</strain>
    </source>
</reference>
<accession>A0A7S4B8K5</accession>
<feature type="compositionally biased region" description="Low complexity" evidence="1">
    <location>
        <begin position="9"/>
        <end position="24"/>
    </location>
</feature>
<evidence type="ECO:0000259" key="2">
    <source>
        <dbReference type="Pfam" id="PF00646"/>
    </source>
</evidence>
<gene>
    <name evidence="3" type="ORF">PCAR00345_LOCUS10566</name>
</gene>